<dbReference type="Proteomes" id="UP000238322">
    <property type="component" value="Unassembled WGS sequence"/>
</dbReference>
<proteinExistence type="predicted"/>
<organism evidence="1 2">
    <name type="scientific">Blastopirellula marina</name>
    <dbReference type="NCBI Taxonomy" id="124"/>
    <lineage>
        <taxon>Bacteria</taxon>
        <taxon>Pseudomonadati</taxon>
        <taxon>Planctomycetota</taxon>
        <taxon>Planctomycetia</taxon>
        <taxon>Pirellulales</taxon>
        <taxon>Pirellulaceae</taxon>
        <taxon>Blastopirellula</taxon>
    </lineage>
</organism>
<dbReference type="InterPro" id="IPR056250">
    <property type="entry name" value="AEP-like"/>
</dbReference>
<dbReference type="EMBL" id="PUHY01000016">
    <property type="protein sequence ID" value="PQO28496.1"/>
    <property type="molecule type" value="Genomic_DNA"/>
</dbReference>
<dbReference type="AlphaFoldDB" id="A0A2S8F8K5"/>
<name>A0A2S8F8K5_9BACT</name>
<reference evidence="1 2" key="1">
    <citation type="submission" date="2018-02" db="EMBL/GenBank/DDBJ databases">
        <title>Comparative genomes isolates from brazilian mangrove.</title>
        <authorList>
            <person name="Araujo J.E."/>
            <person name="Taketani R.G."/>
            <person name="Silva M.C.P."/>
            <person name="Loureco M.V."/>
            <person name="Andreote F.D."/>
        </authorList>
    </citation>
    <scope>NUCLEOTIDE SEQUENCE [LARGE SCALE GENOMIC DNA]</scope>
    <source>
        <strain evidence="1 2">Hex-1 MGV</strain>
    </source>
</reference>
<protein>
    <submittedName>
        <fullName evidence="1">Uncharacterized protein</fullName>
    </submittedName>
</protein>
<gene>
    <name evidence="1" type="ORF">C5Y83_28205</name>
</gene>
<evidence type="ECO:0000313" key="1">
    <source>
        <dbReference type="EMBL" id="PQO28496.1"/>
    </source>
</evidence>
<sequence>MTSTANDQLLNLDAIELVECMVDEMQEIRKWSFVSYSHPPPLQSRYNPNAAETLAIARALDLRGELGLPFWDSVLLSLFGEDGVDARGLLVEAQRHQELRGKEFWLTAEELRSGALRSVVAGAGEHVGICSEVLLSSGHVRHVPLLDFHCPSPSNLGLVRQVCERILTKRVAILQSGESFHAYGLCLLTAEDLTELLHRALLFSPIVDRAYVAHQLIEKRCVLRVTNSSEKPLVPRVVQVTC</sequence>
<accession>A0A2S8F8K5</accession>
<comment type="caution">
    <text evidence="1">The sequence shown here is derived from an EMBL/GenBank/DDBJ whole genome shotgun (WGS) entry which is preliminary data.</text>
</comment>
<dbReference type="Pfam" id="PF24387">
    <property type="entry name" value="AEP-like"/>
    <property type="match status" value="1"/>
</dbReference>
<evidence type="ECO:0000313" key="2">
    <source>
        <dbReference type="Proteomes" id="UP000238322"/>
    </source>
</evidence>